<evidence type="ECO:0000256" key="1">
    <source>
        <dbReference type="ARBA" id="ARBA00010458"/>
    </source>
</evidence>
<dbReference type="GO" id="GO:0005739">
    <property type="term" value="C:mitochondrion"/>
    <property type="evidence" value="ECO:0007669"/>
    <property type="project" value="TreeGrafter"/>
</dbReference>
<dbReference type="PANTHER" id="PTHR12655">
    <property type="entry name" value="ACYL-COA THIOESTERASE"/>
    <property type="match status" value="1"/>
</dbReference>
<dbReference type="STRING" id="698492.A0A0E9NGW3"/>
<feature type="region of interest" description="Disordered" evidence="5">
    <location>
        <begin position="127"/>
        <end position="171"/>
    </location>
</feature>
<feature type="compositionally biased region" description="Basic and acidic residues" evidence="5">
    <location>
        <begin position="219"/>
        <end position="238"/>
    </location>
</feature>
<organism evidence="7 8">
    <name type="scientific">Saitoella complicata (strain BCRC 22490 / CBS 7301 / JCM 7358 / NBRC 10748 / NRRL Y-17804)</name>
    <dbReference type="NCBI Taxonomy" id="698492"/>
    <lineage>
        <taxon>Eukaryota</taxon>
        <taxon>Fungi</taxon>
        <taxon>Dikarya</taxon>
        <taxon>Ascomycota</taxon>
        <taxon>Taphrinomycotina</taxon>
        <taxon>Taphrinomycotina incertae sedis</taxon>
        <taxon>Saitoella</taxon>
    </lineage>
</organism>
<dbReference type="Gene3D" id="3.10.129.10">
    <property type="entry name" value="Hotdog Thioesterase"/>
    <property type="match status" value="2"/>
</dbReference>
<evidence type="ECO:0000256" key="2">
    <source>
        <dbReference type="ARBA" id="ARBA00022737"/>
    </source>
</evidence>
<dbReference type="GO" id="GO:0006637">
    <property type="term" value="P:acyl-CoA metabolic process"/>
    <property type="evidence" value="ECO:0007669"/>
    <property type="project" value="TreeGrafter"/>
</dbReference>
<gene>
    <name evidence="7" type="ORF">G7K_3243-t1</name>
</gene>
<keyword evidence="3" id="KW-0378">Hydrolase</keyword>
<reference evidence="7 8" key="3">
    <citation type="journal article" date="2015" name="Genome Announc.">
        <title>Draft Genome Sequence of the Archiascomycetous Yeast Saitoella complicata.</title>
        <authorList>
            <person name="Yamauchi K."/>
            <person name="Kondo S."/>
            <person name="Hamamoto M."/>
            <person name="Takahashi Y."/>
            <person name="Ogura Y."/>
            <person name="Hayashi T."/>
            <person name="Nishida H."/>
        </authorList>
    </citation>
    <scope>NUCLEOTIDE SEQUENCE [LARGE SCALE GENOMIC DNA]</scope>
    <source>
        <strain evidence="7 8">NRRL Y-17804</strain>
    </source>
</reference>
<evidence type="ECO:0000313" key="8">
    <source>
        <dbReference type="Proteomes" id="UP000033140"/>
    </source>
</evidence>
<dbReference type="InterPro" id="IPR033120">
    <property type="entry name" value="HOTDOG_ACOT"/>
</dbReference>
<dbReference type="GO" id="GO:0047617">
    <property type="term" value="F:fatty acyl-CoA hydrolase activity"/>
    <property type="evidence" value="ECO:0007669"/>
    <property type="project" value="TreeGrafter"/>
</dbReference>
<accession>A0A0E9NGW3</accession>
<evidence type="ECO:0000256" key="5">
    <source>
        <dbReference type="SAM" id="MobiDB-lite"/>
    </source>
</evidence>
<evidence type="ECO:0000256" key="3">
    <source>
        <dbReference type="ARBA" id="ARBA00022801"/>
    </source>
</evidence>
<feature type="region of interest" description="Disordered" evidence="5">
    <location>
        <begin position="188"/>
        <end position="307"/>
    </location>
</feature>
<reference evidence="7 8" key="2">
    <citation type="journal article" date="2014" name="J. Gen. Appl. Microbiol.">
        <title>The early diverging ascomycetous budding yeast Saitoella complicata has three histone deacetylases belonging to the Clr6, Hos2, and Rpd3 lineages.</title>
        <authorList>
            <person name="Nishida H."/>
            <person name="Matsumoto T."/>
            <person name="Kondo S."/>
            <person name="Hamamoto M."/>
            <person name="Yoshikawa H."/>
        </authorList>
    </citation>
    <scope>NUCLEOTIDE SEQUENCE [LARGE SCALE GENOMIC DNA]</scope>
    <source>
        <strain evidence="7 8">NRRL Y-17804</strain>
    </source>
</reference>
<dbReference type="InterPro" id="IPR006683">
    <property type="entry name" value="Thioestr_dom"/>
</dbReference>
<protein>
    <recommendedName>
        <fullName evidence="6">HotDog ACOT-type domain-containing protein</fullName>
    </recommendedName>
</protein>
<dbReference type="Proteomes" id="UP000033140">
    <property type="component" value="Unassembled WGS sequence"/>
</dbReference>
<dbReference type="InterPro" id="IPR029069">
    <property type="entry name" value="HotDog_dom_sf"/>
</dbReference>
<feature type="domain" description="HotDog ACOT-type" evidence="6">
    <location>
        <begin position="546"/>
        <end position="669"/>
    </location>
</feature>
<dbReference type="CDD" id="cd03442">
    <property type="entry name" value="BFIT_BACH"/>
    <property type="match status" value="2"/>
</dbReference>
<proteinExistence type="inferred from homology"/>
<dbReference type="PROSITE" id="PS51770">
    <property type="entry name" value="HOTDOG_ACOT"/>
    <property type="match status" value="2"/>
</dbReference>
<dbReference type="SUPFAM" id="SSF54637">
    <property type="entry name" value="Thioesterase/thiol ester dehydrase-isomerase"/>
    <property type="match status" value="2"/>
</dbReference>
<dbReference type="EMBL" id="BACD03000019">
    <property type="protein sequence ID" value="GAO49084.1"/>
    <property type="molecule type" value="Genomic_DNA"/>
</dbReference>
<name>A0A0E9NGW3_SAICN</name>
<dbReference type="AlphaFoldDB" id="A0A0E9NGW3"/>
<evidence type="ECO:0000259" key="6">
    <source>
        <dbReference type="PROSITE" id="PS51770"/>
    </source>
</evidence>
<feature type="domain" description="HotDog ACOT-type" evidence="6">
    <location>
        <begin position="350"/>
        <end position="473"/>
    </location>
</feature>
<comment type="similarity">
    <text evidence="1">Belongs to the acyl coenzyme A hydrolase family.</text>
</comment>
<keyword evidence="2" id="KW-0677">Repeat</keyword>
<evidence type="ECO:0000256" key="4">
    <source>
        <dbReference type="ARBA" id="ARBA00022946"/>
    </source>
</evidence>
<dbReference type="Pfam" id="PF03061">
    <property type="entry name" value="4HBT"/>
    <property type="match status" value="1"/>
</dbReference>
<feature type="compositionally biased region" description="Low complexity" evidence="5">
    <location>
        <begin position="291"/>
        <end position="301"/>
    </location>
</feature>
<feature type="compositionally biased region" description="Pro residues" evidence="5">
    <location>
        <begin position="264"/>
        <end position="275"/>
    </location>
</feature>
<dbReference type="PANTHER" id="PTHR12655:SF0">
    <property type="entry name" value="ACYL-COENZYME A THIOESTERASE 9, MITOCHONDRIAL"/>
    <property type="match status" value="1"/>
</dbReference>
<sequence length="758" mass="82432">MHPVSRYAAALPANPHQPNAVSTKAMVNVPAIANKARRVVDGVIRQSIRLNHSKKEPVYTFISSAIEEFESDFKIQHATPIVDPAAEMKFSAKLSAIDAAIDAAANTVADNNANKTANTVATAAAAPAAPPAGNPAASQSVDRNAAVGSASQSLELKNPNSKSPEPESPSLKITATTVSAPAADIAATPAANTAATESIDRNAVGSSKKPAVKNSGKLKKSDLRRAETTPPKRPESKIADPTPPKTSTPETTPPKRLESKIADPAPPKTSTPETTPPKRPESEIADPAPLKTSKTSTSSQTDLLYDNMRGTTPYTRALEKLRTGKPRPTTHPTDRSLLPSRRMEDSYHELYLPFAEDDALLDQYVNAYGLLRMGQLLEDLDSLAGVIAYKHVTPPASQRQADYVPPAIVTASVDRISIVEPMQRVEDVRLSGMVTWVGNSSMEIKLQMETVAKTGEVRNILEAGFSMVCRDPIMMTALPVNPLILDTPVKQEIYAQSEEYNAKKKLASKSSLNFQAPTAEESQEVHKTWLALGSESMKPQDAEWMENTKQYGTQLMTPAARNIHTTMIFGGYLLRLTFELGHCCAAAWGKSRPVFVSLDSTSFKSPVPVGSILDLEAMVVHTSPCTSPQVPEGSGLVQVRVQAMVRDIETGQRRVAGEFAYTYRVKEHKKVVPKTYGEFVEWIAGKRRMEQSKLWGAGSEVDTHWAHKPQKLLKSKNPHAEHVHLSSLYLMGPRAASLVASRVRFFLITENTFSAWSN</sequence>
<keyword evidence="8" id="KW-1185">Reference proteome</keyword>
<comment type="caution">
    <text evidence="7">The sequence shown here is derived from an EMBL/GenBank/DDBJ whole genome shotgun (WGS) entry which is preliminary data.</text>
</comment>
<keyword evidence="4" id="KW-0809">Transit peptide</keyword>
<reference evidence="7 8" key="1">
    <citation type="journal article" date="2011" name="J. Gen. Appl. Microbiol.">
        <title>Draft genome sequencing of the enigmatic yeast Saitoella complicata.</title>
        <authorList>
            <person name="Nishida H."/>
            <person name="Hamamoto M."/>
            <person name="Sugiyama J."/>
        </authorList>
    </citation>
    <scope>NUCLEOTIDE SEQUENCE [LARGE SCALE GENOMIC DNA]</scope>
    <source>
        <strain evidence="7 8">NRRL Y-17804</strain>
    </source>
</reference>
<evidence type="ECO:0000313" key="7">
    <source>
        <dbReference type="EMBL" id="GAO49084.1"/>
    </source>
</evidence>